<dbReference type="SUPFAM" id="SSF54984">
    <property type="entry name" value="eEF-1beta-like"/>
    <property type="match status" value="1"/>
</dbReference>
<dbReference type="GO" id="GO:0003746">
    <property type="term" value="F:translation elongation factor activity"/>
    <property type="evidence" value="ECO:0007669"/>
    <property type="project" value="UniProtKB-KW"/>
</dbReference>
<reference evidence="6 7" key="1">
    <citation type="journal article" date="2023" name="BMC Biol.">
        <title>The compact genome of the sponge Oopsacas minuta (Hexactinellida) is lacking key metazoan core genes.</title>
        <authorList>
            <person name="Santini S."/>
            <person name="Schenkelaars Q."/>
            <person name="Jourda C."/>
            <person name="Duchesne M."/>
            <person name="Belahbib H."/>
            <person name="Rocher C."/>
            <person name="Selva M."/>
            <person name="Riesgo A."/>
            <person name="Vervoort M."/>
            <person name="Leys S.P."/>
            <person name="Kodjabachian L."/>
            <person name="Le Bivic A."/>
            <person name="Borchiellini C."/>
            <person name="Claverie J.M."/>
            <person name="Renard E."/>
        </authorList>
    </citation>
    <scope>NUCLEOTIDE SEQUENCE [LARGE SCALE GENOMIC DNA]</scope>
    <source>
        <strain evidence="6">SPO-2</strain>
    </source>
</reference>
<dbReference type="InterPro" id="IPR049720">
    <property type="entry name" value="EF1B_bsu/dsu"/>
</dbReference>
<dbReference type="EMBL" id="JAKMXF010000255">
    <property type="protein sequence ID" value="KAI6653697.1"/>
    <property type="molecule type" value="Genomic_DNA"/>
</dbReference>
<dbReference type="SMART" id="SM00888">
    <property type="entry name" value="EF1_GNE"/>
    <property type="match status" value="1"/>
</dbReference>
<dbReference type="Pfam" id="PF00736">
    <property type="entry name" value="EF1_GNE"/>
    <property type="match status" value="1"/>
</dbReference>
<comment type="similarity">
    <text evidence="1">Belongs to the EF-1-beta/EF-1-delta family.</text>
</comment>
<dbReference type="GO" id="GO:0005829">
    <property type="term" value="C:cytosol"/>
    <property type="evidence" value="ECO:0007669"/>
    <property type="project" value="TreeGrafter"/>
</dbReference>
<dbReference type="AlphaFoldDB" id="A0AAV7JXT9"/>
<evidence type="ECO:0000259" key="5">
    <source>
        <dbReference type="SMART" id="SM00888"/>
    </source>
</evidence>
<feature type="region of interest" description="Disordered" evidence="4">
    <location>
        <begin position="1"/>
        <end position="48"/>
    </location>
</feature>
<dbReference type="PANTHER" id="PTHR11595">
    <property type="entry name" value="EF-HAND AND COILED-COIL DOMAIN-CONTAINING FAMILY MEMBER"/>
    <property type="match status" value="1"/>
</dbReference>
<dbReference type="InterPro" id="IPR014717">
    <property type="entry name" value="Transl_elong_EF1B/ribsomal_bS6"/>
</dbReference>
<dbReference type="InterPro" id="IPR036219">
    <property type="entry name" value="eEF-1beta-like_sf"/>
</dbReference>
<dbReference type="GO" id="GO:0005085">
    <property type="term" value="F:guanyl-nucleotide exchange factor activity"/>
    <property type="evidence" value="ECO:0007669"/>
    <property type="project" value="TreeGrafter"/>
</dbReference>
<evidence type="ECO:0000256" key="3">
    <source>
        <dbReference type="ARBA" id="ARBA00022917"/>
    </source>
</evidence>
<dbReference type="CDD" id="cd00292">
    <property type="entry name" value="EF1B"/>
    <property type="match status" value="1"/>
</dbReference>
<keyword evidence="2" id="KW-0251">Elongation factor</keyword>
<organism evidence="6 7">
    <name type="scientific">Oopsacas minuta</name>
    <dbReference type="NCBI Taxonomy" id="111878"/>
    <lineage>
        <taxon>Eukaryota</taxon>
        <taxon>Metazoa</taxon>
        <taxon>Porifera</taxon>
        <taxon>Hexactinellida</taxon>
        <taxon>Hexasterophora</taxon>
        <taxon>Lyssacinosida</taxon>
        <taxon>Leucopsacidae</taxon>
        <taxon>Oopsacas</taxon>
    </lineage>
</organism>
<keyword evidence="3" id="KW-0648">Protein biosynthesis</keyword>
<dbReference type="Proteomes" id="UP001165289">
    <property type="component" value="Unassembled WGS sequence"/>
</dbReference>
<feature type="compositionally biased region" description="Acidic residues" evidence="4">
    <location>
        <begin position="30"/>
        <end position="47"/>
    </location>
</feature>
<comment type="caution">
    <text evidence="6">The sequence shown here is derived from an EMBL/GenBank/DDBJ whole genome shotgun (WGS) entry which is preliminary data.</text>
</comment>
<proteinExistence type="inferred from homology"/>
<evidence type="ECO:0000313" key="6">
    <source>
        <dbReference type="EMBL" id="KAI6653697.1"/>
    </source>
</evidence>
<accession>A0AAV7JXT9</accession>
<keyword evidence="7" id="KW-1185">Reference proteome</keyword>
<feature type="domain" description="Translation elongation factor EF1B beta/delta subunit guanine nucleotide exchange" evidence="5">
    <location>
        <begin position="76"/>
        <end position="161"/>
    </location>
</feature>
<dbReference type="FunFam" id="3.30.70.60:FF:000001">
    <property type="entry name" value="Elongation factor 1-beta 1 like"/>
    <property type="match status" value="1"/>
</dbReference>
<dbReference type="InterPro" id="IPR014038">
    <property type="entry name" value="EF1B_bsu/dsu_GNE"/>
</dbReference>
<evidence type="ECO:0000313" key="7">
    <source>
        <dbReference type="Proteomes" id="UP001165289"/>
    </source>
</evidence>
<protein>
    <recommendedName>
        <fullName evidence="5">Translation elongation factor EF1B beta/delta subunit guanine nucleotide exchange domain-containing protein</fullName>
    </recommendedName>
</protein>
<name>A0AAV7JXT9_9METZ</name>
<evidence type="ECO:0000256" key="4">
    <source>
        <dbReference type="SAM" id="MobiDB-lite"/>
    </source>
</evidence>
<dbReference type="GO" id="GO:0005853">
    <property type="term" value="C:eukaryotic translation elongation factor 1 complex"/>
    <property type="evidence" value="ECO:0007669"/>
    <property type="project" value="InterPro"/>
</dbReference>
<dbReference type="Gene3D" id="3.30.70.60">
    <property type="match status" value="1"/>
</dbReference>
<gene>
    <name evidence="6" type="ORF">LOD99_3201</name>
</gene>
<dbReference type="PANTHER" id="PTHR11595:SF21">
    <property type="entry name" value="ELONGATION FACTOR 1-BETA"/>
    <property type="match status" value="1"/>
</dbReference>
<sequence length="162" mass="18178">MLTLYPLANPNSTDVSKYGISPVGGKDVAEGGDVDDDFDLFGDDDPEEVKKQQDELKQKLIREAEERQKKKLAEARSTIVMEVKPYDDDTDMGEIEKLVRVVQMDGLKWGKSQLIPVAYGLNSLQITAVIYDEKVSTEDLCEDIEKNEIIQSADVVSFQKFS</sequence>
<evidence type="ECO:0000256" key="2">
    <source>
        <dbReference type="ARBA" id="ARBA00022768"/>
    </source>
</evidence>
<evidence type="ECO:0000256" key="1">
    <source>
        <dbReference type="ARBA" id="ARBA00007411"/>
    </source>
</evidence>